<dbReference type="OrthoDB" id="9801152at2"/>
<evidence type="ECO:0000256" key="3">
    <source>
        <dbReference type="ARBA" id="ARBA00022741"/>
    </source>
</evidence>
<evidence type="ECO:0000256" key="2">
    <source>
        <dbReference type="ARBA" id="ARBA00022598"/>
    </source>
</evidence>
<keyword evidence="2" id="KW-0436">Ligase</keyword>
<dbReference type="Gene3D" id="3.30.930.10">
    <property type="entry name" value="Bira Bifunctional Protein, Domain 2"/>
    <property type="match status" value="1"/>
</dbReference>
<dbReference type="GO" id="GO:0004824">
    <property type="term" value="F:lysine-tRNA ligase activity"/>
    <property type="evidence" value="ECO:0007669"/>
    <property type="project" value="InterPro"/>
</dbReference>
<evidence type="ECO:0000313" key="7">
    <source>
        <dbReference type="EMBL" id="PAL29232.1"/>
    </source>
</evidence>
<evidence type="ECO:0000256" key="1">
    <source>
        <dbReference type="ARBA" id="ARBA00011738"/>
    </source>
</evidence>
<evidence type="ECO:0000256" key="5">
    <source>
        <dbReference type="ARBA" id="ARBA00052794"/>
    </source>
</evidence>
<dbReference type="InterPro" id="IPR004525">
    <property type="entry name" value="EpmA"/>
</dbReference>
<sequence>MSVSATSHRPFDAPDPEHIRDRLPFLIRRNLIMRGVRAFLEAQGCVEVETPYAVPTPGEEVHLLPFQTMREMPDGQQHPLFLHTSPEFAMKRLVAATGLALFQFARVWRNGESSATHAPEFTMLEWYQPNMTLTGLMDETESLLKTVLPPTVHRNTCTLDLSQPFERLSMEEAFRRHARVDLLPTQGNAQALAHAAGCSLRDGENWEDLFFRLLLERIEPAIGQTRPTFLTHWPATQAALARKDPTDPRVALRFELYAAGMELANAFEELTDPTEQRTRFEQDSAERRQLYPTRPTWPIDEKLLSALPNMPPCSGIALGFDRLVMLATGAPRIQDVLWIQD</sequence>
<comment type="subunit">
    <text evidence="1">Homodimer.</text>
</comment>
<dbReference type="GO" id="GO:0005829">
    <property type="term" value="C:cytosol"/>
    <property type="evidence" value="ECO:0007669"/>
    <property type="project" value="TreeGrafter"/>
</dbReference>
<dbReference type="AlphaFoldDB" id="A0A270BVZ6"/>
<proteinExistence type="predicted"/>
<dbReference type="NCBIfam" id="TIGR00462">
    <property type="entry name" value="genX"/>
    <property type="match status" value="1"/>
</dbReference>
<dbReference type="InterPro" id="IPR006195">
    <property type="entry name" value="aa-tRNA-synth_II"/>
</dbReference>
<reference evidence="7 8" key="1">
    <citation type="submission" date="2017-04" db="EMBL/GenBank/DDBJ databases">
        <title>Kefir bacterial isolates.</title>
        <authorList>
            <person name="Kim Y."/>
            <person name="Blasche S."/>
            <person name="Patil K.R."/>
        </authorList>
    </citation>
    <scope>NUCLEOTIDE SEQUENCE [LARGE SCALE GENOMIC DNA]</scope>
    <source>
        <strain evidence="7 8">KR-2</strain>
    </source>
</reference>
<dbReference type="RefSeq" id="WP_095351140.1">
    <property type="nucleotide sequence ID" value="NZ_JBDNKQ010000011.1"/>
</dbReference>
<accession>A0A270BVZ6</accession>
<protein>
    <submittedName>
        <fullName evidence="7">EF-P lysine aminoacylase GenX</fullName>
    </submittedName>
</protein>
<dbReference type="PRINTS" id="PR00982">
    <property type="entry name" value="TRNASYNTHLYS"/>
</dbReference>
<dbReference type="SUPFAM" id="SSF55681">
    <property type="entry name" value="Class II aaRS and biotin synthetases"/>
    <property type="match status" value="1"/>
</dbReference>
<dbReference type="InterPro" id="IPR018149">
    <property type="entry name" value="Lys-tRNA-synth_II_C"/>
</dbReference>
<feature type="domain" description="Aminoacyl-transfer RNA synthetases class-II family profile" evidence="6">
    <location>
        <begin position="29"/>
        <end position="341"/>
    </location>
</feature>
<evidence type="ECO:0000256" key="4">
    <source>
        <dbReference type="ARBA" id="ARBA00022840"/>
    </source>
</evidence>
<dbReference type="Pfam" id="PF00152">
    <property type="entry name" value="tRNA-synt_2"/>
    <property type="match status" value="1"/>
</dbReference>
<dbReference type="EMBL" id="NDFP01000001">
    <property type="protein sequence ID" value="PAL29232.1"/>
    <property type="molecule type" value="Genomic_DNA"/>
</dbReference>
<dbReference type="Proteomes" id="UP000216033">
    <property type="component" value="Unassembled WGS sequence"/>
</dbReference>
<keyword evidence="4" id="KW-0067">ATP-binding</keyword>
<dbReference type="GO" id="GO:0006430">
    <property type="term" value="P:lysyl-tRNA aminoacylation"/>
    <property type="evidence" value="ECO:0007669"/>
    <property type="project" value="InterPro"/>
</dbReference>
<dbReference type="STRING" id="1231343.Absy_019_058"/>
<keyword evidence="3" id="KW-0547">Nucleotide-binding</keyword>
<evidence type="ECO:0000313" key="8">
    <source>
        <dbReference type="Proteomes" id="UP000216033"/>
    </source>
</evidence>
<dbReference type="InterPro" id="IPR004364">
    <property type="entry name" value="Aa-tRNA-synt_II"/>
</dbReference>
<dbReference type="GO" id="GO:0000049">
    <property type="term" value="F:tRNA binding"/>
    <property type="evidence" value="ECO:0007669"/>
    <property type="project" value="TreeGrafter"/>
</dbReference>
<comment type="catalytic activity">
    <reaction evidence="5">
        <text>D-beta-lysine + L-lysyl-[protein] + ATP = N(6)-((3R)-3,6-diaminohexanoyl)-L-lysyl-[protein] + AMP + diphosphate + H(+)</text>
        <dbReference type="Rhea" id="RHEA:83435"/>
        <dbReference type="Rhea" id="RHEA-COMP:9752"/>
        <dbReference type="Rhea" id="RHEA-COMP:20131"/>
        <dbReference type="ChEBI" id="CHEBI:15378"/>
        <dbReference type="ChEBI" id="CHEBI:29969"/>
        <dbReference type="ChEBI" id="CHEBI:30616"/>
        <dbReference type="ChEBI" id="CHEBI:33019"/>
        <dbReference type="ChEBI" id="CHEBI:84138"/>
        <dbReference type="ChEBI" id="CHEBI:156053"/>
        <dbReference type="ChEBI" id="CHEBI:456215"/>
    </reaction>
    <physiologicalReaction direction="left-to-right" evidence="5">
        <dbReference type="Rhea" id="RHEA:83436"/>
    </physiologicalReaction>
</comment>
<dbReference type="NCBIfam" id="NF006828">
    <property type="entry name" value="PRK09350.1"/>
    <property type="match status" value="1"/>
</dbReference>
<dbReference type="InterPro" id="IPR045864">
    <property type="entry name" value="aa-tRNA-synth_II/BPL/LPL"/>
</dbReference>
<gene>
    <name evidence="7" type="ORF">B9K05_00780</name>
</gene>
<dbReference type="PANTHER" id="PTHR42918:SF6">
    <property type="entry name" value="ELONGATION FACTOR P--(R)-BETA-LYSINE LIGASE"/>
    <property type="match status" value="1"/>
</dbReference>
<evidence type="ECO:0000259" key="6">
    <source>
        <dbReference type="PROSITE" id="PS50862"/>
    </source>
</evidence>
<dbReference type="GO" id="GO:0005524">
    <property type="term" value="F:ATP binding"/>
    <property type="evidence" value="ECO:0007669"/>
    <property type="project" value="UniProtKB-KW"/>
</dbReference>
<dbReference type="PANTHER" id="PTHR42918">
    <property type="entry name" value="LYSYL-TRNA SYNTHETASE"/>
    <property type="match status" value="1"/>
</dbReference>
<dbReference type="PROSITE" id="PS50862">
    <property type="entry name" value="AA_TRNA_LIGASE_II"/>
    <property type="match status" value="1"/>
</dbReference>
<dbReference type="FunFam" id="3.30.930.10:FF:000017">
    <property type="entry name" value="Elongation factor P--(R)-beta-lysine ligase"/>
    <property type="match status" value="1"/>
</dbReference>
<comment type="caution">
    <text evidence="7">The sequence shown here is derived from an EMBL/GenBank/DDBJ whole genome shotgun (WGS) entry which is preliminary data.</text>
</comment>
<keyword evidence="8" id="KW-1185">Reference proteome</keyword>
<organism evidence="7 8">
    <name type="scientific">Acetobacter syzygii</name>
    <dbReference type="NCBI Taxonomy" id="146476"/>
    <lineage>
        <taxon>Bacteria</taxon>
        <taxon>Pseudomonadati</taxon>
        <taxon>Pseudomonadota</taxon>
        <taxon>Alphaproteobacteria</taxon>
        <taxon>Acetobacterales</taxon>
        <taxon>Acetobacteraceae</taxon>
        <taxon>Acetobacter</taxon>
    </lineage>
</organism>
<name>A0A270BVZ6_9PROT</name>